<accession>A0ABM8YBU9</accession>
<dbReference type="InterPro" id="IPR025012">
    <property type="entry name" value="DUF3898"/>
</dbReference>
<protein>
    <recommendedName>
        <fullName evidence="1">DUF3898 domain-containing protein</fullName>
    </recommendedName>
</protein>
<feature type="domain" description="DUF3898" evidence="1">
    <location>
        <begin position="261"/>
        <end position="349"/>
    </location>
</feature>
<proteinExistence type="predicted"/>
<dbReference type="Pfam" id="PF13037">
    <property type="entry name" value="DUF3898"/>
    <property type="match status" value="1"/>
</dbReference>
<sequence>MDFEINFLSFYVVQVDGQGEQADKRYKHFQTLDTQEYEDSSLKDFLDGELLKISKRKVDRHPKSEQVPTKIGRFIVEIGHELDSNPNYNLFNRIRFAETKETFKDVNEPLVYTYIDTSAVRGGVFLVAQAKLRKYFDDPFVFVMKCDFEPKVASISDEATLIRNVEMAITTKNMKSIQYPYMPEEGIVEVGELKIHQASHARYFEDFLKFVEYERSMPEIMKTQVMDMVYDQIEDVFEEGTEEREQFDQAMEVWAASPQREIMEHFTTEEVMEATAQIVEHTPEIELKLKADHISVKALLADFGDQIHIAKVNDKYVLMIEADSLTFEKGFSPIEFLKPDELEKVVERIGKKQQYGYGAGEDE</sequence>
<organism evidence="2 3">
    <name type="scientific">Bacillus rhizoplanae</name>
    <dbReference type="NCBI Taxonomy" id="2880966"/>
    <lineage>
        <taxon>Bacteria</taxon>
        <taxon>Bacillati</taxon>
        <taxon>Bacillota</taxon>
        <taxon>Bacilli</taxon>
        <taxon>Bacillales</taxon>
        <taxon>Bacillaceae</taxon>
        <taxon>Bacillus</taxon>
    </lineage>
</organism>
<evidence type="ECO:0000313" key="2">
    <source>
        <dbReference type="EMBL" id="CAG9613252.1"/>
    </source>
</evidence>
<keyword evidence="3" id="KW-1185">Reference proteome</keyword>
<dbReference type="Proteomes" id="UP000789423">
    <property type="component" value="Unassembled WGS sequence"/>
</dbReference>
<dbReference type="InterPro" id="IPR025006">
    <property type="entry name" value="DUF3900"/>
</dbReference>
<dbReference type="Pfam" id="PF13039">
    <property type="entry name" value="DUF3900"/>
    <property type="match status" value="1"/>
</dbReference>
<name>A0ABM8YBU9_9BACI</name>
<dbReference type="EMBL" id="CAKJTI010000011">
    <property type="protein sequence ID" value="CAG9613252.1"/>
    <property type="molecule type" value="Genomic_DNA"/>
</dbReference>
<comment type="caution">
    <text evidence="2">The sequence shown here is derived from an EMBL/GenBank/DDBJ whole genome shotgun (WGS) entry which is preliminary data.</text>
</comment>
<evidence type="ECO:0000259" key="1">
    <source>
        <dbReference type="Pfam" id="PF13037"/>
    </source>
</evidence>
<evidence type="ECO:0000313" key="3">
    <source>
        <dbReference type="Proteomes" id="UP000789423"/>
    </source>
</evidence>
<dbReference type="RefSeq" id="WP_230575349.1">
    <property type="nucleotide sequence ID" value="NZ_CAKJTI010000011.1"/>
</dbReference>
<gene>
    <name evidence="2" type="ORF">BACCIP111899_02466</name>
</gene>
<reference evidence="2 3" key="1">
    <citation type="submission" date="2021-10" db="EMBL/GenBank/DDBJ databases">
        <authorList>
            <person name="Criscuolo A."/>
        </authorList>
    </citation>
    <scope>NUCLEOTIDE SEQUENCE [LARGE SCALE GENOMIC DNA]</scope>
    <source>
        <strain evidence="3">CIP 111899</strain>
    </source>
</reference>